<dbReference type="SUPFAM" id="SSF109854">
    <property type="entry name" value="DinB/YfiT-like putative metalloenzymes"/>
    <property type="match status" value="1"/>
</dbReference>
<name>A0A163J525_ABSGL</name>
<evidence type="ECO:0000313" key="2">
    <source>
        <dbReference type="Proteomes" id="UP000078561"/>
    </source>
</evidence>
<sequence>MHIHDVAHTNIQQAIQMISHLPDDIYTRTSIVMPCSTIGKHVRHSYDHFIQLVKQARNQDWTIDFDARVRHTPMEVDRTQAIQQLRHLEKTLYDVRDIPLEYPVTLSASIDPNDPTHYPFASSFGRELWYCVIHAIHHFASIKAICIEAGHELPADFGVAPSTILDRKLDDGMCVISWMKGCVVLAAIKIPAGFDKEGPEWPWE</sequence>
<dbReference type="OrthoDB" id="5564877at2759"/>
<dbReference type="STRING" id="4829.A0A163J525"/>
<dbReference type="AlphaFoldDB" id="A0A163J525"/>
<organism evidence="1">
    <name type="scientific">Absidia glauca</name>
    <name type="common">Pin mould</name>
    <dbReference type="NCBI Taxonomy" id="4829"/>
    <lineage>
        <taxon>Eukaryota</taxon>
        <taxon>Fungi</taxon>
        <taxon>Fungi incertae sedis</taxon>
        <taxon>Mucoromycota</taxon>
        <taxon>Mucoromycotina</taxon>
        <taxon>Mucoromycetes</taxon>
        <taxon>Mucorales</taxon>
        <taxon>Cunninghamellaceae</taxon>
        <taxon>Absidia</taxon>
    </lineage>
</organism>
<dbReference type="PANTHER" id="PTHR39473:SF1">
    <property type="entry name" value="DINB-LIKE DOMAIN-CONTAINING PROTEIN"/>
    <property type="match status" value="1"/>
</dbReference>
<dbReference type="OMA" id="ICIEAGH"/>
<gene>
    <name evidence="1" type="primary">ABSGL_02683.1 scaffold 3684</name>
</gene>
<dbReference type="EMBL" id="LT551602">
    <property type="protein sequence ID" value="SAL97212.1"/>
    <property type="molecule type" value="Genomic_DNA"/>
</dbReference>
<evidence type="ECO:0000313" key="1">
    <source>
        <dbReference type="EMBL" id="SAL97212.1"/>
    </source>
</evidence>
<dbReference type="Proteomes" id="UP000078561">
    <property type="component" value="Unassembled WGS sequence"/>
</dbReference>
<dbReference type="InterPro" id="IPR034660">
    <property type="entry name" value="DinB/YfiT-like"/>
</dbReference>
<reference evidence="1" key="1">
    <citation type="submission" date="2016-04" db="EMBL/GenBank/DDBJ databases">
        <authorList>
            <person name="Evans L.H."/>
            <person name="Alamgir A."/>
            <person name="Owens N."/>
            <person name="Weber N.D."/>
            <person name="Virtaneva K."/>
            <person name="Barbian K."/>
            <person name="Babar A."/>
            <person name="Rosenke K."/>
        </authorList>
    </citation>
    <scope>NUCLEOTIDE SEQUENCE [LARGE SCALE GENOMIC DNA]</scope>
    <source>
        <strain evidence="1">CBS 101.48</strain>
    </source>
</reference>
<proteinExistence type="predicted"/>
<evidence type="ECO:0008006" key="3">
    <source>
        <dbReference type="Google" id="ProtNLM"/>
    </source>
</evidence>
<dbReference type="PANTHER" id="PTHR39473">
    <property type="match status" value="1"/>
</dbReference>
<accession>A0A163J525</accession>
<dbReference type="InParanoid" id="A0A163J525"/>
<keyword evidence="2" id="KW-1185">Reference proteome</keyword>
<protein>
    <recommendedName>
        <fullName evidence="3">DinB-like domain-containing protein</fullName>
    </recommendedName>
</protein>